<dbReference type="PROSITE" id="PS50004">
    <property type="entry name" value="C2"/>
    <property type="match status" value="2"/>
</dbReference>
<dbReference type="GO" id="GO:0071277">
    <property type="term" value="P:cellular response to calcium ion"/>
    <property type="evidence" value="ECO:0007669"/>
    <property type="project" value="TreeGrafter"/>
</dbReference>
<dbReference type="Pfam" id="PF07002">
    <property type="entry name" value="Copine"/>
    <property type="match status" value="1"/>
</dbReference>
<feature type="domain" description="C2" evidence="1">
    <location>
        <begin position="121"/>
        <end position="248"/>
    </location>
</feature>
<dbReference type="OrthoDB" id="5855668at2759"/>
<gene>
    <name evidence="2" type="ORF">M0811_07450</name>
</gene>
<dbReference type="Gene3D" id="2.60.40.150">
    <property type="entry name" value="C2 domain"/>
    <property type="match status" value="2"/>
</dbReference>
<dbReference type="PANTHER" id="PTHR10857">
    <property type="entry name" value="COPINE"/>
    <property type="match status" value="1"/>
</dbReference>
<reference evidence="2" key="1">
    <citation type="submission" date="2022-10" db="EMBL/GenBank/DDBJ databases">
        <title>Novel sulphate-reducing endosymbionts in the free-living metamonad Anaeramoeba.</title>
        <authorList>
            <person name="Jerlstrom-Hultqvist J."/>
            <person name="Cepicka I."/>
            <person name="Gallot-Lavallee L."/>
            <person name="Salas-Leiva D."/>
            <person name="Curtis B.A."/>
            <person name="Zahonova K."/>
            <person name="Pipaliya S."/>
            <person name="Dacks J."/>
            <person name="Roger A.J."/>
        </authorList>
    </citation>
    <scope>NUCLEOTIDE SEQUENCE</scope>
    <source>
        <strain evidence="2">BMAN</strain>
    </source>
</reference>
<dbReference type="GO" id="GO:0005544">
    <property type="term" value="F:calcium-dependent phospholipid binding"/>
    <property type="evidence" value="ECO:0007669"/>
    <property type="project" value="InterPro"/>
</dbReference>
<dbReference type="CDD" id="cd04047">
    <property type="entry name" value="C2B_Copine"/>
    <property type="match status" value="1"/>
</dbReference>
<dbReference type="Pfam" id="PF00168">
    <property type="entry name" value="C2"/>
    <property type="match status" value="2"/>
</dbReference>
<evidence type="ECO:0000313" key="2">
    <source>
        <dbReference type="EMBL" id="KAJ5075480.1"/>
    </source>
</evidence>
<dbReference type="SUPFAM" id="SSF49562">
    <property type="entry name" value="C2 domain (Calcium/lipid-binding domain, CaLB)"/>
    <property type="match status" value="2"/>
</dbReference>
<comment type="caution">
    <text evidence="2">The sequence shown here is derived from an EMBL/GenBank/DDBJ whole genome shotgun (WGS) entry which is preliminary data.</text>
</comment>
<dbReference type="InterPro" id="IPR045052">
    <property type="entry name" value="Copine"/>
</dbReference>
<feature type="domain" description="C2" evidence="1">
    <location>
        <begin position="1"/>
        <end position="112"/>
    </location>
</feature>
<dbReference type="EMBL" id="JAPDFW010000065">
    <property type="protein sequence ID" value="KAJ5075480.1"/>
    <property type="molecule type" value="Genomic_DNA"/>
</dbReference>
<evidence type="ECO:0000259" key="1">
    <source>
        <dbReference type="PROSITE" id="PS50004"/>
    </source>
</evidence>
<proteinExistence type="predicted"/>
<sequence>MNQFISTAKLIVLAISCENITKNEKKNQSNPMVVLFQNNEEIGRTESCKKMSNPKFMKRFQIIFDIEQNQSMTVQVYSVHSDSQSLAEQVYYGSIEFKLYEIFQKPDLTLKKQIVQKKEYSKEPPAICTVRGWYVKNEGASLNMSISASKLDKKDVFGKSDPYLVFYSKGVDNPDWFPVHRTETYMKTLDPVWVPVSIRIHSFLGGDPPEALRIECYDWNKSGKPDFIGENEILFSELIRNPKIDLSLINPKNQNKKKYQNSGVLHILNSMILNEPTFDSLLRTDHSITLHVAIDFSSSNKGRRKKKSLHYINPKTHERSIYQNAIRNCLYMSENWLGDTPIFTYGFGGKFQRLNQYCFPLNGNPDNPGISGVDTIMTEYEKLLSNKKFKQVECRNIVPLIQQIKDNISKVAKDTSKYHVLVIFLRGNMEEAKLLQRKVYEMSYLPVSIIFILMGKRIIEEHGKNHHRDFFKTILNLDYGYLRKSAKNIIPKRDILNFLVHESHPNLSPVGFAKKTFEKLPDQMVEFYREVLK</sequence>
<dbReference type="InterPro" id="IPR010734">
    <property type="entry name" value="Copine_C"/>
</dbReference>
<name>A0A9Q0LPE0_ANAIG</name>
<dbReference type="GO" id="GO:0005886">
    <property type="term" value="C:plasma membrane"/>
    <property type="evidence" value="ECO:0007669"/>
    <property type="project" value="TreeGrafter"/>
</dbReference>
<dbReference type="InterPro" id="IPR000008">
    <property type="entry name" value="C2_dom"/>
</dbReference>
<dbReference type="SMART" id="SM00239">
    <property type="entry name" value="C2"/>
    <property type="match status" value="2"/>
</dbReference>
<accession>A0A9Q0LPE0</accession>
<dbReference type="PANTHER" id="PTHR10857:SF106">
    <property type="entry name" value="C2 DOMAIN-CONTAINING PROTEIN"/>
    <property type="match status" value="1"/>
</dbReference>
<dbReference type="Proteomes" id="UP001149090">
    <property type="component" value="Unassembled WGS sequence"/>
</dbReference>
<dbReference type="InterPro" id="IPR037768">
    <property type="entry name" value="C2B_Copine"/>
</dbReference>
<dbReference type="InterPro" id="IPR035892">
    <property type="entry name" value="C2_domain_sf"/>
</dbReference>
<protein>
    <submittedName>
        <fullName evidence="2">Copine</fullName>
    </submittedName>
</protein>
<evidence type="ECO:0000313" key="3">
    <source>
        <dbReference type="Proteomes" id="UP001149090"/>
    </source>
</evidence>
<keyword evidence="3" id="KW-1185">Reference proteome</keyword>
<dbReference type="AlphaFoldDB" id="A0A9Q0LPE0"/>
<organism evidence="2 3">
    <name type="scientific">Anaeramoeba ignava</name>
    <name type="common">Anaerobic marine amoeba</name>
    <dbReference type="NCBI Taxonomy" id="1746090"/>
    <lineage>
        <taxon>Eukaryota</taxon>
        <taxon>Metamonada</taxon>
        <taxon>Anaeramoebidae</taxon>
        <taxon>Anaeramoeba</taxon>
    </lineage>
</organism>